<name>A0A066WVK6_COLSU</name>
<feature type="region of interest" description="Disordered" evidence="1">
    <location>
        <begin position="264"/>
        <end position="288"/>
    </location>
</feature>
<gene>
    <name evidence="3" type="ORF">CSUB01_12538</name>
</gene>
<keyword evidence="2" id="KW-0472">Membrane</keyword>
<feature type="region of interest" description="Disordered" evidence="1">
    <location>
        <begin position="164"/>
        <end position="199"/>
    </location>
</feature>
<dbReference type="HOGENOM" id="CLU_063502_1_0_1"/>
<organism evidence="3 4">
    <name type="scientific">Colletotrichum sublineola</name>
    <name type="common">Sorghum anthracnose fungus</name>
    <dbReference type="NCBI Taxonomy" id="1173701"/>
    <lineage>
        <taxon>Eukaryota</taxon>
        <taxon>Fungi</taxon>
        <taxon>Dikarya</taxon>
        <taxon>Ascomycota</taxon>
        <taxon>Pezizomycotina</taxon>
        <taxon>Sordariomycetes</taxon>
        <taxon>Hypocreomycetidae</taxon>
        <taxon>Glomerellales</taxon>
        <taxon>Glomerellaceae</taxon>
        <taxon>Colletotrichum</taxon>
        <taxon>Colletotrichum graminicola species complex</taxon>
    </lineage>
</organism>
<protein>
    <recommendedName>
        <fullName evidence="5">LPXTG-domain-containing protein</fullName>
    </recommendedName>
</protein>
<dbReference type="AlphaFoldDB" id="A0A066WVK6"/>
<dbReference type="STRING" id="1173701.A0A066WVK6"/>
<accession>A0A066WVK6</accession>
<keyword evidence="2" id="KW-1133">Transmembrane helix</keyword>
<dbReference type="Proteomes" id="UP000027238">
    <property type="component" value="Unassembled WGS sequence"/>
</dbReference>
<dbReference type="EMBL" id="JMSE01001454">
    <property type="protein sequence ID" value="KDN60933.1"/>
    <property type="molecule type" value="Genomic_DNA"/>
</dbReference>
<dbReference type="OMA" id="PTDWSSC"/>
<keyword evidence="2" id="KW-0812">Transmembrane</keyword>
<feature type="transmembrane region" description="Helical" evidence="2">
    <location>
        <begin position="205"/>
        <end position="228"/>
    </location>
</feature>
<evidence type="ECO:0008006" key="5">
    <source>
        <dbReference type="Google" id="ProtNLM"/>
    </source>
</evidence>
<evidence type="ECO:0000256" key="2">
    <source>
        <dbReference type="SAM" id="Phobius"/>
    </source>
</evidence>
<proteinExistence type="predicted"/>
<evidence type="ECO:0000313" key="4">
    <source>
        <dbReference type="Proteomes" id="UP000027238"/>
    </source>
</evidence>
<sequence length="288" mass="30811">MGSLTTTFTPAASCTNAGIAHIQVNEVQYYLLQGPPATSTDCFPNGYDPDRTAVYAPGVCPSGYTEACSQLETFATVTETTFTCCPTQLKHSCLTDTKERYSWQSTLACYSTITTEADGQWTISAVTRVSNGTTQIADETGTETFGAVNAHGVQVKVWDGAFPTSTSTSTTQEQRATAIRTEGSDTRGRESPVSAEADKGLSSGAAAGIGIGAGAAIILAGLLGIWILRRRRRHIHAGAPKQEEVEPSTGWGELPAELKQPFVRHEMEGDHQYPYKPGDPPRELDTNQ</sequence>
<comment type="caution">
    <text evidence="3">The sequence shown here is derived from an EMBL/GenBank/DDBJ whole genome shotgun (WGS) entry which is preliminary data.</text>
</comment>
<evidence type="ECO:0000313" key="3">
    <source>
        <dbReference type="EMBL" id="KDN60933.1"/>
    </source>
</evidence>
<dbReference type="eggNOG" id="ENOG502SXW4">
    <property type="taxonomic scope" value="Eukaryota"/>
</dbReference>
<dbReference type="OrthoDB" id="4770059at2759"/>
<reference evidence="4" key="1">
    <citation type="journal article" date="2014" name="Genome Announc.">
        <title>Draft genome sequence of Colletotrichum sublineola, a destructive pathogen of cultivated sorghum.</title>
        <authorList>
            <person name="Baroncelli R."/>
            <person name="Sanz-Martin J.M."/>
            <person name="Rech G.E."/>
            <person name="Sukno S.A."/>
            <person name="Thon M.R."/>
        </authorList>
    </citation>
    <scope>NUCLEOTIDE SEQUENCE [LARGE SCALE GENOMIC DNA]</scope>
    <source>
        <strain evidence="4">TX430BB</strain>
    </source>
</reference>
<evidence type="ECO:0000256" key="1">
    <source>
        <dbReference type="SAM" id="MobiDB-lite"/>
    </source>
</evidence>
<keyword evidence="4" id="KW-1185">Reference proteome</keyword>